<gene>
    <name evidence="2" type="ORF">E1B28_007983</name>
</gene>
<evidence type="ECO:0000313" key="3">
    <source>
        <dbReference type="Proteomes" id="UP001049176"/>
    </source>
</evidence>
<reference evidence="2" key="1">
    <citation type="journal article" date="2021" name="Genome Biol. Evol.">
        <title>The assembled and annotated genome of the fairy-ring fungus Marasmius oreades.</title>
        <authorList>
            <person name="Hiltunen M."/>
            <person name="Ament-Velasquez S.L."/>
            <person name="Johannesson H."/>
        </authorList>
    </citation>
    <scope>NUCLEOTIDE SEQUENCE</scope>
    <source>
        <strain evidence="2">03SP1</strain>
    </source>
</reference>
<organism evidence="2 3">
    <name type="scientific">Marasmius oreades</name>
    <name type="common">fairy-ring Marasmius</name>
    <dbReference type="NCBI Taxonomy" id="181124"/>
    <lineage>
        <taxon>Eukaryota</taxon>
        <taxon>Fungi</taxon>
        <taxon>Dikarya</taxon>
        <taxon>Basidiomycota</taxon>
        <taxon>Agaricomycotina</taxon>
        <taxon>Agaricomycetes</taxon>
        <taxon>Agaricomycetidae</taxon>
        <taxon>Agaricales</taxon>
        <taxon>Marasmiineae</taxon>
        <taxon>Marasmiaceae</taxon>
        <taxon>Marasmius</taxon>
    </lineage>
</organism>
<dbReference type="RefSeq" id="XP_043010853.1">
    <property type="nucleotide sequence ID" value="XM_043152766.1"/>
</dbReference>
<dbReference type="GeneID" id="66077059"/>
<accession>A0A9P7UUC1</accession>
<name>A0A9P7UUC1_9AGAR</name>
<feature type="compositionally biased region" description="Pro residues" evidence="1">
    <location>
        <begin position="79"/>
        <end position="91"/>
    </location>
</feature>
<evidence type="ECO:0000313" key="2">
    <source>
        <dbReference type="EMBL" id="KAG7094383.1"/>
    </source>
</evidence>
<comment type="caution">
    <text evidence="2">The sequence shown here is derived from an EMBL/GenBank/DDBJ whole genome shotgun (WGS) entry which is preliminary data.</text>
</comment>
<dbReference type="KEGG" id="more:E1B28_007983"/>
<sequence length="374" mass="42243">MPPTNNSVETLHDLFDPHREILVLQRCLSPTSSIRGCYVRSRPTSFIGNDDQMQNHLLNFSTLGEAVNDIEGRQYKDGSPPPSPLPAPPPYLARGSRRFDSSRSRRSSRGYPGPGRYDADSVSVITTRTTISTFRAVRNPEATPPMLRQSEKGKKFSRSTPDLLYQTKLEVLTEQEKERDYKQSGGWKGGRRLKERFSLLFSGRKENAGILDRDGSQKSVVESGRKKSFSFRRAAKDVESSVGAAKVGEAKNPLELQRTRSGKSWVFKRRGTRTGHSRRTAVDHKGDYIELHQMDCDKRVRHSKSFAGFRASTNVDDIPPVPRVPGAMNEMVKEGEVVDEDIDEITREAAQVNRRVRRNFSYEENQGGEVQELE</sequence>
<feature type="compositionally biased region" description="Low complexity" evidence="1">
    <location>
        <begin position="109"/>
        <end position="120"/>
    </location>
</feature>
<feature type="region of interest" description="Disordered" evidence="1">
    <location>
        <begin position="72"/>
        <end position="120"/>
    </location>
</feature>
<dbReference type="AlphaFoldDB" id="A0A9P7UUC1"/>
<dbReference type="Proteomes" id="UP001049176">
    <property type="component" value="Chromosome 4"/>
</dbReference>
<keyword evidence="3" id="KW-1185">Reference proteome</keyword>
<proteinExistence type="predicted"/>
<dbReference type="OrthoDB" id="3059808at2759"/>
<protein>
    <submittedName>
        <fullName evidence="2">Uncharacterized protein</fullName>
    </submittedName>
</protein>
<dbReference type="EMBL" id="CM032184">
    <property type="protein sequence ID" value="KAG7094383.1"/>
    <property type="molecule type" value="Genomic_DNA"/>
</dbReference>
<evidence type="ECO:0000256" key="1">
    <source>
        <dbReference type="SAM" id="MobiDB-lite"/>
    </source>
</evidence>